<evidence type="ECO:0000259" key="3">
    <source>
        <dbReference type="Pfam" id="PF22664"/>
    </source>
</evidence>
<evidence type="ECO:0000256" key="2">
    <source>
        <dbReference type="ARBA" id="ARBA00023315"/>
    </source>
</evidence>
<dbReference type="Proteomes" id="UP000001261">
    <property type="component" value="Unassembled WGS sequence"/>
</dbReference>
<reference evidence="5" key="2">
    <citation type="journal article" date="2010" name="Genome Res.">
        <title>Population genomic sequencing of Coccidioides fungi reveals recent hybridization and transposon control.</title>
        <authorList>
            <person name="Neafsey D.E."/>
            <person name="Barker B.M."/>
            <person name="Sharpton T.J."/>
            <person name="Stajich J.E."/>
            <person name="Park D.J."/>
            <person name="Whiston E."/>
            <person name="Hung C.-Y."/>
            <person name="McMahan C."/>
            <person name="White J."/>
            <person name="Sykes S."/>
            <person name="Heiman D."/>
            <person name="Young S."/>
            <person name="Zeng Q."/>
            <person name="Abouelleil A."/>
            <person name="Aftuck L."/>
            <person name="Bessette D."/>
            <person name="Brown A."/>
            <person name="FitzGerald M."/>
            <person name="Lui A."/>
            <person name="Macdonald J.P."/>
            <person name="Priest M."/>
            <person name="Orbach M.J."/>
            <person name="Galgiani J.N."/>
            <person name="Kirkland T.N."/>
            <person name="Cole G.T."/>
            <person name="Birren B.W."/>
            <person name="Henn M.R."/>
            <person name="Taylor J.W."/>
            <person name="Rounsley S.D."/>
        </authorList>
    </citation>
    <scope>GENOME REANNOTATION</scope>
    <source>
        <strain evidence="5">RS</strain>
    </source>
</reference>
<dbReference type="InterPro" id="IPR054710">
    <property type="entry name" value="Tri101-like_N"/>
</dbReference>
<dbReference type="KEGG" id="cim:CIMG_02037"/>
<evidence type="ECO:0000313" key="5">
    <source>
        <dbReference type="Proteomes" id="UP000001261"/>
    </source>
</evidence>
<dbReference type="GO" id="GO:0016746">
    <property type="term" value="F:acyltransferase activity"/>
    <property type="evidence" value="ECO:0007669"/>
    <property type="project" value="UniProtKB-KW"/>
</dbReference>
<evidence type="ECO:0000313" key="4">
    <source>
        <dbReference type="EMBL" id="EAS36683.2"/>
    </source>
</evidence>
<evidence type="ECO:0000256" key="1">
    <source>
        <dbReference type="ARBA" id="ARBA00022679"/>
    </source>
</evidence>
<dbReference type="PANTHER" id="PTHR31896">
    <property type="entry name" value="FAMILY REGULATORY PROTEIN, PUTATIVE (AFU_ORTHOLOGUE AFUA_3G14730)-RELATED"/>
    <property type="match status" value="1"/>
</dbReference>
<keyword evidence="1" id="KW-0808">Transferase</keyword>
<accession>A0A0E1S5D2</accession>
<dbReference type="FunCoup" id="A0A0E1S5D2">
    <property type="interactions" value="66"/>
</dbReference>
<dbReference type="RefSeq" id="XP_001248266.2">
    <property type="nucleotide sequence ID" value="XM_001248265.2"/>
</dbReference>
<organism evidence="4 5">
    <name type="scientific">Coccidioides immitis (strain RS)</name>
    <name type="common">Valley fever fungus</name>
    <dbReference type="NCBI Taxonomy" id="246410"/>
    <lineage>
        <taxon>Eukaryota</taxon>
        <taxon>Fungi</taxon>
        <taxon>Dikarya</taxon>
        <taxon>Ascomycota</taxon>
        <taxon>Pezizomycotina</taxon>
        <taxon>Eurotiomycetes</taxon>
        <taxon>Eurotiomycetidae</taxon>
        <taxon>Onygenales</taxon>
        <taxon>Onygenaceae</taxon>
        <taxon>Coccidioides</taxon>
    </lineage>
</organism>
<dbReference type="OrthoDB" id="4196197at2759"/>
<dbReference type="Pfam" id="PF22664">
    <property type="entry name" value="TRI-like_N"/>
    <property type="match status" value="1"/>
</dbReference>
<feature type="domain" description="Trichothecene 3-O-acetyltransferase-like N-terminal" evidence="3">
    <location>
        <begin position="26"/>
        <end position="182"/>
    </location>
</feature>
<dbReference type="GeneID" id="4566586"/>
<keyword evidence="5" id="KW-1185">Reference proteome</keyword>
<dbReference type="InParanoid" id="A0A0E1S5D2"/>
<keyword evidence="2" id="KW-0012">Acyltransferase</keyword>
<dbReference type="VEuPathDB" id="FungiDB:CIMG_02037"/>
<proteinExistence type="predicted"/>
<protein>
    <submittedName>
        <fullName evidence="4">Trichothecene 3-O-acetyltransferase</fullName>
    </submittedName>
</protein>
<dbReference type="PANTHER" id="PTHR31896:SF64">
    <property type="entry name" value="TRICHOTHECENE 3-O-ACETYLTRANSFERASE"/>
    <property type="match status" value="1"/>
</dbReference>
<dbReference type="Gene3D" id="3.30.559.10">
    <property type="entry name" value="Chloramphenicol acetyltransferase-like domain"/>
    <property type="match status" value="2"/>
</dbReference>
<dbReference type="EMBL" id="GG704911">
    <property type="protein sequence ID" value="EAS36683.2"/>
    <property type="molecule type" value="Genomic_DNA"/>
</dbReference>
<dbReference type="STRING" id="246410.A0A0E1S5D2"/>
<name>A0A0E1S5D2_COCIM</name>
<gene>
    <name evidence="4" type="ORF">CIMG_02037</name>
</gene>
<dbReference type="InterPro" id="IPR023213">
    <property type="entry name" value="CAT-like_dom_sf"/>
</dbReference>
<dbReference type="OMA" id="AFIWQSV"/>
<dbReference type="InterPro" id="IPR051283">
    <property type="entry name" value="Sec_Metabolite_Acyltrans"/>
</dbReference>
<dbReference type="AlphaFoldDB" id="A0A0E1S5D2"/>
<sequence length="460" mass="50630">MHGPLNDGGVDGIPLNILAQQPLLKIYTQISVLFPVPDHFSHSAIVDTLINGLERLCACFPWLAGQVVHEGLSECNPGTFKIKLFGKTSRLVLKDLRNDPSIPSMDFLKRAGFPFSMLDESIVAPRRTLPGSPDELEFNIDPVFLLQASFITGGLILTFVGQHSTMDMTGQGHVIHLFSKACHNEQFTDAELSSGNLPGDNLIPLLDDSYILGPEFPHQIVKPTPSPSHGVPPPPPKCTWVYFTFDAASLATLKTLATNTIPQSSGYVSTDDTLSAFIWQSITRARLHRLNPSSKSTLARAVDVRGYLNIPKTYPGLLQNMTYNTYTFQELVDEPLGIIASQLRSALDPKRLAYQTRALATLFDRTPDKSTISFTASIDASTDIMLSSWAELDCYELDFNLGLGKPEVVRRPGFVPVESLIYFMPRARDGEIAVAISLRDEDLEALKVGAEFGKYAKYIG</sequence>
<reference evidence="5" key="1">
    <citation type="journal article" date="2009" name="Genome Res.">
        <title>Comparative genomic analyses of the human fungal pathogens Coccidioides and their relatives.</title>
        <authorList>
            <person name="Sharpton T.J."/>
            <person name="Stajich J.E."/>
            <person name="Rounsley S.D."/>
            <person name="Gardner M.J."/>
            <person name="Wortman J.R."/>
            <person name="Jordar V.S."/>
            <person name="Maiti R."/>
            <person name="Kodira C.D."/>
            <person name="Neafsey D.E."/>
            <person name="Zeng Q."/>
            <person name="Hung C.-Y."/>
            <person name="McMahan C."/>
            <person name="Muszewska A."/>
            <person name="Grynberg M."/>
            <person name="Mandel M.A."/>
            <person name="Kellner E.M."/>
            <person name="Barker B.M."/>
            <person name="Galgiani J.N."/>
            <person name="Orbach M.J."/>
            <person name="Kirkland T.N."/>
            <person name="Cole G.T."/>
            <person name="Henn M.R."/>
            <person name="Birren B.W."/>
            <person name="Taylor J.W."/>
        </authorList>
    </citation>
    <scope>NUCLEOTIDE SEQUENCE [LARGE SCALE GENOMIC DNA]</scope>
    <source>
        <strain evidence="5">RS</strain>
    </source>
</reference>